<feature type="domain" description="NAD(P)-binding" evidence="2">
    <location>
        <begin position="7"/>
        <end position="181"/>
    </location>
</feature>
<dbReference type="EMBL" id="KZ857385">
    <property type="protein sequence ID" value="RDX54062.1"/>
    <property type="molecule type" value="Genomic_DNA"/>
</dbReference>
<dbReference type="InterPro" id="IPR036291">
    <property type="entry name" value="NAD(P)-bd_dom_sf"/>
</dbReference>
<dbReference type="Gene3D" id="3.40.50.720">
    <property type="entry name" value="NAD(P)-binding Rossmann-like Domain"/>
    <property type="match status" value="1"/>
</dbReference>
<evidence type="ECO:0000313" key="3">
    <source>
        <dbReference type="EMBL" id="RDX54062.1"/>
    </source>
</evidence>
<organism evidence="3 4">
    <name type="scientific">Lentinus brumalis</name>
    <dbReference type="NCBI Taxonomy" id="2498619"/>
    <lineage>
        <taxon>Eukaryota</taxon>
        <taxon>Fungi</taxon>
        <taxon>Dikarya</taxon>
        <taxon>Basidiomycota</taxon>
        <taxon>Agaricomycotina</taxon>
        <taxon>Agaricomycetes</taxon>
        <taxon>Polyporales</taxon>
        <taxon>Polyporaceae</taxon>
        <taxon>Lentinus</taxon>
    </lineage>
</organism>
<dbReference type="PANTHER" id="PTHR15020:SF50">
    <property type="entry name" value="UPF0659 PROTEIN YMR090W"/>
    <property type="match status" value="1"/>
</dbReference>
<feature type="compositionally biased region" description="Basic and acidic residues" evidence="1">
    <location>
        <begin position="239"/>
        <end position="248"/>
    </location>
</feature>
<accession>A0A371DNJ0</accession>
<sequence length="280" mass="30435">MHAFILGGSKNIGYHAALRLLKQGATATFLLRLTSVFDTDEQMQPFVNDGKAQLVHGDALNRDDVRKAWQAAIEAGGGKVDVVLFTVGGTPSFSITGGFVINPPDLCTHSLLNLLSTIPDPLRAPETQPRFVVITSMGITSESHAALPFALKHFYGLLLVSPHTDKLGAERLLAHCAGLTWSSKDEPSKKVLPEGWQSTPGLPREGELKHLVIIRPALLTDGECRGDEVGKNGKASYRTKRDGSMGDGYRVSRKDTAHFVVQEVLPNWREWEGSGVVLAY</sequence>
<gene>
    <name evidence="3" type="ORF">OH76DRAFT_1398354</name>
</gene>
<feature type="region of interest" description="Disordered" evidence="1">
    <location>
        <begin position="229"/>
        <end position="248"/>
    </location>
</feature>
<evidence type="ECO:0000313" key="4">
    <source>
        <dbReference type="Proteomes" id="UP000256964"/>
    </source>
</evidence>
<evidence type="ECO:0000259" key="2">
    <source>
        <dbReference type="Pfam" id="PF13460"/>
    </source>
</evidence>
<dbReference type="OrthoDB" id="63935at2759"/>
<keyword evidence="4" id="KW-1185">Reference proteome</keyword>
<reference evidence="3 4" key="1">
    <citation type="journal article" date="2018" name="Biotechnol. Biofuels">
        <title>Integrative visual omics of the white-rot fungus Polyporus brumalis exposes the biotechnological potential of its oxidative enzymes for delignifying raw plant biomass.</title>
        <authorList>
            <person name="Miyauchi S."/>
            <person name="Rancon A."/>
            <person name="Drula E."/>
            <person name="Hage H."/>
            <person name="Chaduli D."/>
            <person name="Favel A."/>
            <person name="Grisel S."/>
            <person name="Henrissat B."/>
            <person name="Herpoel-Gimbert I."/>
            <person name="Ruiz-Duenas F.J."/>
            <person name="Chevret D."/>
            <person name="Hainaut M."/>
            <person name="Lin J."/>
            <person name="Wang M."/>
            <person name="Pangilinan J."/>
            <person name="Lipzen A."/>
            <person name="Lesage-Meessen L."/>
            <person name="Navarro D."/>
            <person name="Riley R."/>
            <person name="Grigoriev I.V."/>
            <person name="Zhou S."/>
            <person name="Raouche S."/>
            <person name="Rosso M.N."/>
        </authorList>
    </citation>
    <scope>NUCLEOTIDE SEQUENCE [LARGE SCALE GENOMIC DNA]</scope>
    <source>
        <strain evidence="3 4">BRFM 1820</strain>
    </source>
</reference>
<dbReference type="Pfam" id="PF13460">
    <property type="entry name" value="NAD_binding_10"/>
    <property type="match status" value="1"/>
</dbReference>
<dbReference type="PANTHER" id="PTHR15020">
    <property type="entry name" value="FLAVIN REDUCTASE-RELATED"/>
    <property type="match status" value="1"/>
</dbReference>
<dbReference type="Proteomes" id="UP000256964">
    <property type="component" value="Unassembled WGS sequence"/>
</dbReference>
<name>A0A371DNJ0_9APHY</name>
<proteinExistence type="predicted"/>
<dbReference type="STRING" id="139420.A0A371DNJ0"/>
<protein>
    <recommendedName>
        <fullName evidence="2">NAD(P)-binding domain-containing protein</fullName>
    </recommendedName>
</protein>
<dbReference type="SUPFAM" id="SSF51735">
    <property type="entry name" value="NAD(P)-binding Rossmann-fold domains"/>
    <property type="match status" value="1"/>
</dbReference>
<evidence type="ECO:0000256" key="1">
    <source>
        <dbReference type="SAM" id="MobiDB-lite"/>
    </source>
</evidence>
<dbReference type="AlphaFoldDB" id="A0A371DNJ0"/>
<dbReference type="InterPro" id="IPR016040">
    <property type="entry name" value="NAD(P)-bd_dom"/>
</dbReference>